<feature type="chain" id="PRO_5018239306" description="PepSY domain-containing protein" evidence="1">
    <location>
        <begin position="24"/>
        <end position="188"/>
    </location>
</feature>
<accession>A0A3M8CPS0</accession>
<evidence type="ECO:0000259" key="2">
    <source>
        <dbReference type="Pfam" id="PF03413"/>
    </source>
</evidence>
<evidence type="ECO:0000313" key="4">
    <source>
        <dbReference type="Proteomes" id="UP000281915"/>
    </source>
</evidence>
<dbReference type="RefSeq" id="WP_122913917.1">
    <property type="nucleotide sequence ID" value="NZ_RHHT01000029.1"/>
</dbReference>
<evidence type="ECO:0000256" key="1">
    <source>
        <dbReference type="SAM" id="SignalP"/>
    </source>
</evidence>
<feature type="domain" description="PepSY" evidence="2">
    <location>
        <begin position="126"/>
        <end position="184"/>
    </location>
</feature>
<reference evidence="3 4" key="1">
    <citation type="submission" date="2018-10" db="EMBL/GenBank/DDBJ databases">
        <title>Phylogenomics of Brevibacillus.</title>
        <authorList>
            <person name="Dunlap C."/>
        </authorList>
    </citation>
    <scope>NUCLEOTIDE SEQUENCE [LARGE SCALE GENOMIC DNA]</scope>
    <source>
        <strain evidence="3 4">JCM 15085</strain>
    </source>
</reference>
<dbReference type="Pfam" id="PF03413">
    <property type="entry name" value="PepSY"/>
    <property type="match status" value="2"/>
</dbReference>
<keyword evidence="1" id="KW-0732">Signal</keyword>
<sequence>MKKAMATMMVALLAVSVSLTANAENAGHLNTSPQNSQKHPVYLEIDDDLRGDILQTVRISQEEAQKLALGVQPGTIREMELEMERGTLYYKIEIKSGYRKVDVYVDAMTGEAWRENDPERMKQKVKISLEEAKKIALNQVKGTITKAKLDEDDGQYLYEVEIRTDKWQEVDIEISATTGEVLDVDWDD</sequence>
<proteinExistence type="predicted"/>
<feature type="domain" description="PepSY" evidence="2">
    <location>
        <begin position="58"/>
        <end position="111"/>
    </location>
</feature>
<gene>
    <name evidence="3" type="ORF">EDM58_14340</name>
</gene>
<name>A0A3M8CPS0_9BACL</name>
<dbReference type="Proteomes" id="UP000281915">
    <property type="component" value="Unassembled WGS sequence"/>
</dbReference>
<protein>
    <recommendedName>
        <fullName evidence="2">PepSY domain-containing protein</fullName>
    </recommendedName>
</protein>
<dbReference type="InterPro" id="IPR025711">
    <property type="entry name" value="PepSY"/>
</dbReference>
<organism evidence="3 4">
    <name type="scientific">Brevibacillus panacihumi</name>
    <dbReference type="NCBI Taxonomy" id="497735"/>
    <lineage>
        <taxon>Bacteria</taxon>
        <taxon>Bacillati</taxon>
        <taxon>Bacillota</taxon>
        <taxon>Bacilli</taxon>
        <taxon>Bacillales</taxon>
        <taxon>Paenibacillaceae</taxon>
        <taxon>Brevibacillus</taxon>
    </lineage>
</organism>
<feature type="signal peptide" evidence="1">
    <location>
        <begin position="1"/>
        <end position="23"/>
    </location>
</feature>
<comment type="caution">
    <text evidence="3">The sequence shown here is derived from an EMBL/GenBank/DDBJ whole genome shotgun (WGS) entry which is preliminary data.</text>
</comment>
<dbReference type="Gene3D" id="3.10.450.40">
    <property type="match status" value="2"/>
</dbReference>
<dbReference type="AlphaFoldDB" id="A0A3M8CPS0"/>
<evidence type="ECO:0000313" key="3">
    <source>
        <dbReference type="EMBL" id="RNB77654.1"/>
    </source>
</evidence>
<dbReference type="EMBL" id="RHHT01000029">
    <property type="protein sequence ID" value="RNB77654.1"/>
    <property type="molecule type" value="Genomic_DNA"/>
</dbReference>